<feature type="domain" description="Linalool dehydratase/isomerase" evidence="2">
    <location>
        <begin position="230"/>
        <end position="531"/>
    </location>
</feature>
<organism evidence="3 4">
    <name type="scientific">Aureimonas jatrophae</name>
    <dbReference type="NCBI Taxonomy" id="1166073"/>
    <lineage>
        <taxon>Bacteria</taxon>
        <taxon>Pseudomonadati</taxon>
        <taxon>Pseudomonadota</taxon>
        <taxon>Alphaproteobacteria</taxon>
        <taxon>Hyphomicrobiales</taxon>
        <taxon>Aurantimonadaceae</taxon>
        <taxon>Aureimonas</taxon>
    </lineage>
</organism>
<reference evidence="3 4" key="1">
    <citation type="submission" date="2016-10" db="EMBL/GenBank/DDBJ databases">
        <authorList>
            <person name="de Groot N.N."/>
        </authorList>
    </citation>
    <scope>NUCLEOTIDE SEQUENCE [LARGE SCALE GENOMIC DNA]</scope>
    <source>
        <strain evidence="4">L7-484,KACC 16230,DSM 25025</strain>
    </source>
</reference>
<accession>A0A1H0DJA0</accession>
<dbReference type="Pfam" id="PF18566">
    <property type="entry name" value="Ldi"/>
    <property type="match status" value="1"/>
</dbReference>
<evidence type="ECO:0000259" key="2">
    <source>
        <dbReference type="Pfam" id="PF18566"/>
    </source>
</evidence>
<dbReference type="EMBL" id="FNIT01000001">
    <property type="protein sequence ID" value="SDN70250.1"/>
    <property type="molecule type" value="Genomic_DNA"/>
</dbReference>
<gene>
    <name evidence="3" type="ORF">SAMN05192530_101816</name>
</gene>
<evidence type="ECO:0000313" key="3">
    <source>
        <dbReference type="EMBL" id="SDN70250.1"/>
    </source>
</evidence>
<dbReference type="RefSeq" id="WP_139183917.1">
    <property type="nucleotide sequence ID" value="NZ_FNIT01000001.1"/>
</dbReference>
<keyword evidence="1" id="KW-0472">Membrane</keyword>
<evidence type="ECO:0000313" key="4">
    <source>
        <dbReference type="Proteomes" id="UP000198793"/>
    </source>
</evidence>
<dbReference type="InterPro" id="IPR041411">
    <property type="entry name" value="Ldi"/>
</dbReference>
<name>A0A1H0DJA0_9HYPH</name>
<keyword evidence="4" id="KW-1185">Reference proteome</keyword>
<keyword evidence="1" id="KW-0812">Transmembrane</keyword>
<protein>
    <recommendedName>
        <fullName evidence="2">Linalool dehydratase/isomerase domain-containing protein</fullName>
    </recommendedName>
</protein>
<evidence type="ECO:0000256" key="1">
    <source>
        <dbReference type="SAM" id="Phobius"/>
    </source>
</evidence>
<sequence>MTPVASMARVARSGRFPSVLPRGPISRLRVGRTLLATGGIVAAGSLVAAATHTPALQSLGLGLAFPGGGFSLCGAGSTIPDVTAFWLGGASLAAFGVCVFLWFATGNVFAPPAVWLLSAVAASGYAHHRGCLSSDGAGLSILGLVLAAGLGAAAVKAMRPVSAGRPAGEGGAVPPAPILPVPCLRESVASGDLDDDDLARLRFLLDRALQPLDRFDGFERLDAFQSAALRYQLQFSGCALALVQRHRLPGLQAYLTDAQANLIEKARDHRVWRYWLLESLWGRGRLDPDPIAVDNVMYAGFCATQIALFQAASGDRRFSRRGAFSLQHPSGRRFEADFPSLVAGLADQHARSAFGLIACEPNWLFPVCNSIGYVALAARDAQVDDDLWHRMAPRQEHMMRAEFRDARGRFVTCRSSLTGLAMPSVGGVLTQLLPSFFLNATLPDLARENWQRLRGELLRAGPGSDRVRLEAFWPIDVGNYRFTRIAGLSGAAATAAELGDREVADAMLEALDARHPISVAAGRGHRPRASIWSHAFELMARCGRSDGLRDLVRYPSSPGCVATTPHVAACPYPAALVAGARMRDDALDVTLVSGDGGAPISLGLGGLNPSRAYRRSDDASLFRSGPDGKATIEVALGAGRRRIRIAEAA</sequence>
<dbReference type="STRING" id="1166073.SAMN05192530_101816"/>
<dbReference type="Proteomes" id="UP000198793">
    <property type="component" value="Unassembled WGS sequence"/>
</dbReference>
<dbReference type="OrthoDB" id="3561361at2"/>
<dbReference type="AlphaFoldDB" id="A0A1H0DJA0"/>
<feature type="transmembrane region" description="Helical" evidence="1">
    <location>
        <begin position="138"/>
        <end position="155"/>
    </location>
</feature>
<feature type="transmembrane region" description="Helical" evidence="1">
    <location>
        <begin position="84"/>
        <end position="103"/>
    </location>
</feature>
<proteinExistence type="predicted"/>
<keyword evidence="1" id="KW-1133">Transmembrane helix</keyword>